<keyword evidence="6" id="KW-0285">Flavoprotein</keyword>
<protein>
    <recommendedName>
        <fullName evidence="2">histidine kinase</fullName>
        <ecNumber evidence="2">2.7.13.3</ecNumber>
    </recommendedName>
</protein>
<dbReference type="Pfam" id="PF07536">
    <property type="entry name" value="HWE_HK"/>
    <property type="match status" value="1"/>
</dbReference>
<evidence type="ECO:0000256" key="6">
    <source>
        <dbReference type="ARBA" id="ARBA00022630"/>
    </source>
</evidence>
<dbReference type="PANTHER" id="PTHR47429">
    <property type="entry name" value="PROTEIN TWIN LOV 1"/>
    <property type="match status" value="1"/>
</dbReference>
<accession>A0A8F6YBG4</accession>
<keyword evidence="3" id="KW-0600">Photoreceptor protein</keyword>
<evidence type="ECO:0000259" key="15">
    <source>
        <dbReference type="PROSITE" id="PS50113"/>
    </source>
</evidence>
<proteinExistence type="predicted"/>
<evidence type="ECO:0000256" key="3">
    <source>
        <dbReference type="ARBA" id="ARBA00022543"/>
    </source>
</evidence>
<dbReference type="PROSITE" id="PS50112">
    <property type="entry name" value="PAS"/>
    <property type="match status" value="1"/>
</dbReference>
<dbReference type="NCBIfam" id="TIGR00229">
    <property type="entry name" value="sensory_box"/>
    <property type="match status" value="1"/>
</dbReference>
<sequence length="323" mass="36208">MSALTMRRNNVFEHAIRHSRLPLCISDPSLPDMPIVFANEAFCNLTGYSVDDILGRNCRFLQGPETTPESVQEIRDALASHEVTMVELVNYRKNGEKFINALQLGPVFDDDGKLIYFFGSQLDVTEARERERREAALRTSELVHRLRNIVNVMHVVIKISGRSETDIKAYGEKIANRLVALGQAHLDTLTDEQPKFLKIRDLAHALLLAYAPLGEQQFKFKGPDLELPHDTVTTLTLLLHELATNAVKHGSLGAVGGVVELEWAETDDEHLHLKWRERFGPTVVKPTRKSGLGIVETLITTSSGKLSFDWDPEGLVVDLMLPK</sequence>
<keyword evidence="7" id="KW-0288">FMN</keyword>
<keyword evidence="17" id="KW-1185">Reference proteome</keyword>
<reference evidence="16 17" key="1">
    <citation type="submission" date="2021-07" db="EMBL/GenBank/DDBJ databases">
        <title>A novel Jannaschia species isolated from marine dinoflagellate Ceratoperidinium margalefii.</title>
        <authorList>
            <person name="Jiang Y."/>
            <person name="Li Z."/>
        </authorList>
    </citation>
    <scope>NUCLEOTIDE SEQUENCE [LARGE SCALE GENOMIC DNA]</scope>
    <source>
        <strain evidence="16 17">J12C1-MA-4</strain>
    </source>
</reference>
<evidence type="ECO:0000256" key="13">
    <source>
        <dbReference type="ARBA" id="ARBA00023170"/>
    </source>
</evidence>
<evidence type="ECO:0000256" key="2">
    <source>
        <dbReference type="ARBA" id="ARBA00012438"/>
    </source>
</evidence>
<keyword evidence="10" id="KW-0418">Kinase</keyword>
<evidence type="ECO:0000259" key="14">
    <source>
        <dbReference type="PROSITE" id="PS50112"/>
    </source>
</evidence>
<organism evidence="16 17">
    <name type="scientific">Gymnodinialimonas ceratoperidinii</name>
    <dbReference type="NCBI Taxonomy" id="2856823"/>
    <lineage>
        <taxon>Bacteria</taxon>
        <taxon>Pseudomonadati</taxon>
        <taxon>Pseudomonadota</taxon>
        <taxon>Alphaproteobacteria</taxon>
        <taxon>Rhodobacterales</taxon>
        <taxon>Paracoccaceae</taxon>
        <taxon>Gymnodinialimonas</taxon>
    </lineage>
</organism>
<dbReference type="GO" id="GO:0005524">
    <property type="term" value="F:ATP binding"/>
    <property type="evidence" value="ECO:0007669"/>
    <property type="project" value="UniProtKB-KW"/>
</dbReference>
<dbReference type="InterPro" id="IPR000014">
    <property type="entry name" value="PAS"/>
</dbReference>
<keyword evidence="5" id="KW-0716">Sensory transduction</keyword>
<dbReference type="SMART" id="SM00091">
    <property type="entry name" value="PAS"/>
    <property type="match status" value="1"/>
</dbReference>
<dbReference type="Pfam" id="PF13426">
    <property type="entry name" value="PAS_9"/>
    <property type="match status" value="1"/>
</dbReference>
<dbReference type="EC" id="2.7.13.3" evidence="2"/>
<evidence type="ECO:0000256" key="9">
    <source>
        <dbReference type="ARBA" id="ARBA00022741"/>
    </source>
</evidence>
<dbReference type="RefSeq" id="WP_219000349.1">
    <property type="nucleotide sequence ID" value="NZ_CP079194.1"/>
</dbReference>
<dbReference type="InterPro" id="IPR001610">
    <property type="entry name" value="PAC"/>
</dbReference>
<dbReference type="GO" id="GO:0004673">
    <property type="term" value="F:protein histidine kinase activity"/>
    <property type="evidence" value="ECO:0007669"/>
    <property type="project" value="UniProtKB-EC"/>
</dbReference>
<dbReference type="PROSITE" id="PS50113">
    <property type="entry name" value="PAC"/>
    <property type="match status" value="1"/>
</dbReference>
<keyword evidence="13" id="KW-0675">Receptor</keyword>
<dbReference type="SMART" id="SM00911">
    <property type="entry name" value="HWE_HK"/>
    <property type="match status" value="1"/>
</dbReference>
<evidence type="ECO:0000256" key="12">
    <source>
        <dbReference type="ARBA" id="ARBA00022991"/>
    </source>
</evidence>
<evidence type="ECO:0000256" key="7">
    <source>
        <dbReference type="ARBA" id="ARBA00022643"/>
    </source>
</evidence>
<keyword evidence="8" id="KW-0808">Transferase</keyword>
<dbReference type="PANTHER" id="PTHR47429:SF2">
    <property type="entry name" value="PROTEIN TWIN LOV 1"/>
    <property type="match status" value="1"/>
</dbReference>
<dbReference type="KEGG" id="gce:KYE46_09305"/>
<dbReference type="GO" id="GO:0009881">
    <property type="term" value="F:photoreceptor activity"/>
    <property type="evidence" value="ECO:0007669"/>
    <property type="project" value="UniProtKB-KW"/>
</dbReference>
<dbReference type="InterPro" id="IPR000700">
    <property type="entry name" value="PAS-assoc_C"/>
</dbReference>
<keyword evidence="12" id="KW-0157">Chromophore</keyword>
<dbReference type="Proteomes" id="UP000825009">
    <property type="component" value="Chromosome"/>
</dbReference>
<evidence type="ECO:0000313" key="17">
    <source>
        <dbReference type="Proteomes" id="UP000825009"/>
    </source>
</evidence>
<keyword evidence="11" id="KW-0067">ATP-binding</keyword>
<evidence type="ECO:0000313" key="16">
    <source>
        <dbReference type="EMBL" id="QXT38152.1"/>
    </source>
</evidence>
<evidence type="ECO:0000256" key="8">
    <source>
        <dbReference type="ARBA" id="ARBA00022679"/>
    </source>
</evidence>
<feature type="domain" description="PAC" evidence="15">
    <location>
        <begin position="84"/>
        <end position="136"/>
    </location>
</feature>
<dbReference type="SMART" id="SM00086">
    <property type="entry name" value="PAC"/>
    <property type="match status" value="1"/>
</dbReference>
<evidence type="ECO:0000256" key="4">
    <source>
        <dbReference type="ARBA" id="ARBA00022553"/>
    </source>
</evidence>
<dbReference type="AlphaFoldDB" id="A0A8F6YBG4"/>
<evidence type="ECO:0000256" key="5">
    <source>
        <dbReference type="ARBA" id="ARBA00022606"/>
    </source>
</evidence>
<evidence type="ECO:0000256" key="11">
    <source>
        <dbReference type="ARBA" id="ARBA00022840"/>
    </source>
</evidence>
<keyword evidence="9" id="KW-0547">Nucleotide-binding</keyword>
<dbReference type="EMBL" id="CP079194">
    <property type="protein sequence ID" value="QXT38152.1"/>
    <property type="molecule type" value="Genomic_DNA"/>
</dbReference>
<gene>
    <name evidence="16" type="ORF">KYE46_09305</name>
</gene>
<name>A0A8F6YBG4_9RHOB</name>
<comment type="catalytic activity">
    <reaction evidence="1">
        <text>ATP + protein L-histidine = ADP + protein N-phospho-L-histidine.</text>
        <dbReference type="EC" id="2.7.13.3"/>
    </reaction>
</comment>
<keyword evidence="4" id="KW-0597">Phosphoprotein</keyword>
<dbReference type="CDD" id="cd00130">
    <property type="entry name" value="PAS"/>
    <property type="match status" value="1"/>
</dbReference>
<feature type="domain" description="PAS" evidence="14">
    <location>
        <begin position="35"/>
        <end position="81"/>
    </location>
</feature>
<evidence type="ECO:0000256" key="10">
    <source>
        <dbReference type="ARBA" id="ARBA00022777"/>
    </source>
</evidence>
<dbReference type="InterPro" id="IPR011102">
    <property type="entry name" value="Sig_transdc_His_kinase_HWE"/>
</dbReference>
<evidence type="ECO:0000256" key="1">
    <source>
        <dbReference type="ARBA" id="ARBA00000085"/>
    </source>
</evidence>